<proteinExistence type="predicted"/>
<evidence type="ECO:0000313" key="2">
    <source>
        <dbReference type="Proteomes" id="UP000695562"/>
    </source>
</evidence>
<name>A0A8J4PNA8_9MYCE</name>
<sequence>MTSWGSMFLLDQHFFVEKKYDKCKYALYHSIKDGNIPLVKYILTTIMDVDQKKVIENNIEQIVLSYLHSGYNNKKSTILLKNPLFLFEHFQAQFQLSQNLLEKISSIAVKTNNHRLLDILLHFTKIRILKNQDNQATRNRLYLNIIKSKYFEKTNYFKMYPEKQSLFNDVDDHSFVPIDYLETSTIFLIK</sequence>
<comment type="caution">
    <text evidence="1">The sequence shown here is derived from an EMBL/GenBank/DDBJ whole genome shotgun (WGS) entry which is preliminary data.</text>
</comment>
<organism evidence="1 2">
    <name type="scientific">Polysphondylium violaceum</name>
    <dbReference type="NCBI Taxonomy" id="133409"/>
    <lineage>
        <taxon>Eukaryota</taxon>
        <taxon>Amoebozoa</taxon>
        <taxon>Evosea</taxon>
        <taxon>Eumycetozoa</taxon>
        <taxon>Dictyostelia</taxon>
        <taxon>Dictyosteliales</taxon>
        <taxon>Dictyosteliaceae</taxon>
        <taxon>Polysphondylium</taxon>
    </lineage>
</organism>
<keyword evidence="2" id="KW-1185">Reference proteome</keyword>
<dbReference type="Proteomes" id="UP000695562">
    <property type="component" value="Unassembled WGS sequence"/>
</dbReference>
<dbReference type="EMBL" id="AJWJ01000645">
    <property type="protein sequence ID" value="KAF2069531.1"/>
    <property type="molecule type" value="Genomic_DNA"/>
</dbReference>
<evidence type="ECO:0000313" key="1">
    <source>
        <dbReference type="EMBL" id="KAF2069531.1"/>
    </source>
</evidence>
<reference evidence="1" key="1">
    <citation type="submission" date="2020-01" db="EMBL/GenBank/DDBJ databases">
        <title>Development of genomics and gene disruption for Polysphondylium violaceum indicates a role for the polyketide synthase stlB in stalk morphogenesis.</title>
        <authorList>
            <person name="Narita B."/>
            <person name="Kawabe Y."/>
            <person name="Kin K."/>
            <person name="Saito T."/>
            <person name="Gibbs R."/>
            <person name="Kuspa A."/>
            <person name="Muzny D."/>
            <person name="Queller D."/>
            <person name="Richards S."/>
            <person name="Strassman J."/>
            <person name="Sucgang R."/>
            <person name="Worley K."/>
            <person name="Schaap P."/>
        </authorList>
    </citation>
    <scope>NUCLEOTIDE SEQUENCE</scope>
    <source>
        <strain evidence="1">QSvi11</strain>
    </source>
</reference>
<dbReference type="AlphaFoldDB" id="A0A8J4PNA8"/>
<accession>A0A8J4PNA8</accession>
<protein>
    <submittedName>
        <fullName evidence="1">Uncharacterized protein</fullName>
    </submittedName>
</protein>
<gene>
    <name evidence="1" type="ORF">CYY_009156</name>
</gene>